<accession>A0A8D8X9P0</accession>
<protein>
    <submittedName>
        <fullName evidence="2">Uncharacterized protein</fullName>
    </submittedName>
</protein>
<proteinExistence type="predicted"/>
<evidence type="ECO:0000256" key="1">
    <source>
        <dbReference type="SAM" id="Phobius"/>
    </source>
</evidence>
<evidence type="ECO:0000313" key="2">
    <source>
        <dbReference type="EMBL" id="CAG6686989.1"/>
    </source>
</evidence>
<dbReference type="AlphaFoldDB" id="A0A8D8X9P0"/>
<keyword evidence="1" id="KW-0472">Membrane</keyword>
<keyword evidence="1" id="KW-1133">Transmembrane helix</keyword>
<name>A0A8D8X9P0_9HEMI</name>
<keyword evidence="1" id="KW-0812">Transmembrane</keyword>
<dbReference type="EMBL" id="HBUF01279369">
    <property type="protein sequence ID" value="CAG6686989.1"/>
    <property type="molecule type" value="Transcribed_RNA"/>
</dbReference>
<feature type="transmembrane region" description="Helical" evidence="1">
    <location>
        <begin position="6"/>
        <end position="29"/>
    </location>
</feature>
<reference evidence="2" key="1">
    <citation type="submission" date="2021-05" db="EMBL/GenBank/DDBJ databases">
        <authorList>
            <person name="Alioto T."/>
            <person name="Alioto T."/>
            <person name="Gomez Garrido J."/>
        </authorList>
    </citation>
    <scope>NUCLEOTIDE SEQUENCE</scope>
</reference>
<sequence length="113" mass="13058">MFLFSAVSISFVGFTIGCFFISQCTIFILEGFVIWSEVGPAIVLSITHNFTLTFFLFRMVQCCYDTKQDGERVLSCVRRMLVNRNDVRASDKVNRHFLTIIQERDHVLTPKSH</sequence>
<feature type="transmembrane region" description="Helical" evidence="1">
    <location>
        <begin position="41"/>
        <end position="60"/>
    </location>
</feature>
<organism evidence="2">
    <name type="scientific">Cacopsylla melanoneura</name>
    <dbReference type="NCBI Taxonomy" id="428564"/>
    <lineage>
        <taxon>Eukaryota</taxon>
        <taxon>Metazoa</taxon>
        <taxon>Ecdysozoa</taxon>
        <taxon>Arthropoda</taxon>
        <taxon>Hexapoda</taxon>
        <taxon>Insecta</taxon>
        <taxon>Pterygota</taxon>
        <taxon>Neoptera</taxon>
        <taxon>Paraneoptera</taxon>
        <taxon>Hemiptera</taxon>
        <taxon>Sternorrhyncha</taxon>
        <taxon>Psylloidea</taxon>
        <taxon>Psyllidae</taxon>
        <taxon>Psyllinae</taxon>
        <taxon>Cacopsylla</taxon>
    </lineage>
</organism>